<organism evidence="1 2">
    <name type="scientific">Xanthomonas translucens pv. translucens</name>
    <dbReference type="NCBI Taxonomy" id="134875"/>
    <lineage>
        <taxon>Bacteria</taxon>
        <taxon>Pseudomonadati</taxon>
        <taxon>Pseudomonadota</taxon>
        <taxon>Gammaproteobacteria</taxon>
        <taxon>Lysobacterales</taxon>
        <taxon>Lysobacteraceae</taxon>
        <taxon>Xanthomonas</taxon>
        <taxon>Xanthomonas translucens group</taxon>
    </lineage>
</organism>
<dbReference type="Proteomes" id="UP001635788">
    <property type="component" value="Unassembled WGS sequence"/>
</dbReference>
<dbReference type="EMBL" id="JBKAMQ010000002">
    <property type="protein sequence ID" value="MFN6507280.1"/>
    <property type="molecule type" value="Genomic_DNA"/>
</dbReference>
<sequence length="50" mass="5384">MIRLFAGHERESKRQKIGDPLALLSRHIDFAGIAQAVDAKLSLNTGPLGA</sequence>
<protein>
    <recommendedName>
        <fullName evidence="3">Transposase</fullName>
    </recommendedName>
</protein>
<accession>A0ABW9KU00</accession>
<keyword evidence="2" id="KW-1185">Reference proteome</keyword>
<evidence type="ECO:0008006" key="3">
    <source>
        <dbReference type="Google" id="ProtNLM"/>
    </source>
</evidence>
<evidence type="ECO:0000313" key="1">
    <source>
        <dbReference type="EMBL" id="MFN6507280.1"/>
    </source>
</evidence>
<proteinExistence type="predicted"/>
<reference evidence="1 2" key="1">
    <citation type="submission" date="2024-12" db="EMBL/GenBank/DDBJ databases">
        <authorList>
            <person name="Alaofin S."/>
            <person name="Velasco D."/>
            <person name="Li D."/>
            <person name="Baldwin T."/>
            <person name="Liu Z."/>
            <person name="Schachterle J.K."/>
        </authorList>
    </citation>
    <scope>NUCLEOTIDE SEQUENCE [LARGE SCALE GENOMIC DNA]</scope>
    <source>
        <strain evidence="1 2">B1</strain>
    </source>
</reference>
<name>A0ABW9KU00_XANCT</name>
<dbReference type="RefSeq" id="WP_193565940.1">
    <property type="nucleotide sequence ID" value="NZ_CP064001.1"/>
</dbReference>
<evidence type="ECO:0000313" key="2">
    <source>
        <dbReference type="Proteomes" id="UP001635788"/>
    </source>
</evidence>
<comment type="caution">
    <text evidence="1">The sequence shown here is derived from an EMBL/GenBank/DDBJ whole genome shotgun (WGS) entry which is preliminary data.</text>
</comment>
<gene>
    <name evidence="1" type="ORF">ACK3FC_08590</name>
</gene>